<sequence length="137" mass="15248">MRKCFLLLATVMLFSVSSSVVAGEFKVYPGAKLDERASNDANEMAKQSKMTSKSKVYTTDDAFDQVVSFYKGIGKEYNMPGGPSKGPQCAFILFDEAKDLSTSKLWAKIQRPALGLYKEDLQEMKSRDITVIVLVEK</sequence>
<accession>A0A445N3B7</accession>
<dbReference type="EMBL" id="OJIN01000230">
    <property type="protein sequence ID" value="SPD76183.1"/>
    <property type="molecule type" value="Genomic_DNA"/>
</dbReference>
<feature type="signal peptide" evidence="1">
    <location>
        <begin position="1"/>
        <end position="22"/>
    </location>
</feature>
<protein>
    <recommendedName>
        <fullName evidence="3">Lipoprotein</fullName>
    </recommendedName>
</protein>
<name>A0A445N3B7_9BACT</name>
<feature type="chain" id="PRO_5019476805" description="Lipoprotein" evidence="1">
    <location>
        <begin position="23"/>
        <end position="137"/>
    </location>
</feature>
<dbReference type="AlphaFoldDB" id="A0A445N3B7"/>
<keyword evidence="1" id="KW-0732">Signal</keyword>
<reference evidence="2" key="1">
    <citation type="submission" date="2018-01" db="EMBL/GenBank/DDBJ databases">
        <authorList>
            <person name="Regsiter A."/>
            <person name="William W."/>
        </authorList>
    </citation>
    <scope>NUCLEOTIDE SEQUENCE</scope>
    <source>
        <strain evidence="2">TRIP AH-1</strain>
    </source>
</reference>
<gene>
    <name evidence="2" type="ORF">PITCH_A840069</name>
</gene>
<evidence type="ECO:0000313" key="2">
    <source>
        <dbReference type="EMBL" id="SPD76183.1"/>
    </source>
</evidence>
<evidence type="ECO:0008006" key="3">
    <source>
        <dbReference type="Google" id="ProtNLM"/>
    </source>
</evidence>
<evidence type="ECO:0000256" key="1">
    <source>
        <dbReference type="SAM" id="SignalP"/>
    </source>
</evidence>
<organism evidence="2">
    <name type="scientific">uncultured Desulfobacterium sp</name>
    <dbReference type="NCBI Taxonomy" id="201089"/>
    <lineage>
        <taxon>Bacteria</taxon>
        <taxon>Pseudomonadati</taxon>
        <taxon>Thermodesulfobacteriota</taxon>
        <taxon>Desulfobacteria</taxon>
        <taxon>Desulfobacterales</taxon>
        <taxon>Desulfobacteriaceae</taxon>
        <taxon>Desulfobacterium</taxon>
        <taxon>environmental samples</taxon>
    </lineage>
</organism>
<proteinExistence type="predicted"/>